<evidence type="ECO:0000313" key="2">
    <source>
        <dbReference type="EMBL" id="CAA9573188.1"/>
    </source>
</evidence>
<feature type="compositionally biased region" description="Basic and acidic residues" evidence="1">
    <location>
        <begin position="30"/>
        <end position="48"/>
    </location>
</feature>
<feature type="region of interest" description="Disordered" evidence="1">
    <location>
        <begin position="30"/>
        <end position="61"/>
    </location>
</feature>
<dbReference type="AlphaFoldDB" id="A0A6J4VA84"/>
<feature type="non-terminal residue" evidence="2">
    <location>
        <position position="1"/>
    </location>
</feature>
<protein>
    <submittedName>
        <fullName evidence="2">Uncharacterized protein</fullName>
    </submittedName>
</protein>
<name>A0A6J4VA84_9BACT</name>
<sequence>WTGRSRNRGRALTSTCFPWRGRRGIVEADRRSDRAWSEEPSKSKRREIAWTTATGRRSAMS</sequence>
<feature type="compositionally biased region" description="Polar residues" evidence="1">
    <location>
        <begin position="51"/>
        <end position="61"/>
    </location>
</feature>
<proteinExistence type="predicted"/>
<evidence type="ECO:0000256" key="1">
    <source>
        <dbReference type="SAM" id="MobiDB-lite"/>
    </source>
</evidence>
<feature type="non-terminal residue" evidence="2">
    <location>
        <position position="61"/>
    </location>
</feature>
<reference evidence="2" key="1">
    <citation type="submission" date="2020-02" db="EMBL/GenBank/DDBJ databases">
        <authorList>
            <person name="Meier V. D."/>
        </authorList>
    </citation>
    <scope>NUCLEOTIDE SEQUENCE</scope>
    <source>
        <strain evidence="2">AVDCRST_MAG59</strain>
    </source>
</reference>
<gene>
    <name evidence="2" type="ORF">AVDCRST_MAG59-3770</name>
</gene>
<dbReference type="EMBL" id="CADCWF010000273">
    <property type="protein sequence ID" value="CAA9573188.1"/>
    <property type="molecule type" value="Genomic_DNA"/>
</dbReference>
<accession>A0A6J4VA84</accession>
<organism evidence="2">
    <name type="scientific">uncultured Thermomicrobiales bacterium</name>
    <dbReference type="NCBI Taxonomy" id="1645740"/>
    <lineage>
        <taxon>Bacteria</taxon>
        <taxon>Pseudomonadati</taxon>
        <taxon>Thermomicrobiota</taxon>
        <taxon>Thermomicrobia</taxon>
        <taxon>Thermomicrobiales</taxon>
        <taxon>environmental samples</taxon>
    </lineage>
</organism>